<organism evidence="10 11">
    <name type="scientific">Corallococcus terminator</name>
    <dbReference type="NCBI Taxonomy" id="2316733"/>
    <lineage>
        <taxon>Bacteria</taxon>
        <taxon>Pseudomonadati</taxon>
        <taxon>Myxococcota</taxon>
        <taxon>Myxococcia</taxon>
        <taxon>Myxococcales</taxon>
        <taxon>Cystobacterineae</taxon>
        <taxon>Myxococcaceae</taxon>
        <taxon>Corallococcus</taxon>
    </lineage>
</organism>
<evidence type="ECO:0000313" key="11">
    <source>
        <dbReference type="Proteomes" id="UP000268094"/>
    </source>
</evidence>
<evidence type="ECO:0000256" key="4">
    <source>
        <dbReference type="ARBA" id="ARBA00022806"/>
    </source>
</evidence>
<gene>
    <name evidence="10" type="ORF">D7V88_13430</name>
</gene>
<keyword evidence="4" id="KW-0347">Helicase</keyword>
<keyword evidence="11" id="KW-1185">Reference proteome</keyword>
<dbReference type="InterPro" id="IPR027417">
    <property type="entry name" value="P-loop_NTPase"/>
</dbReference>
<feature type="domain" description="DNA2/NAM7 helicase helicase" evidence="8">
    <location>
        <begin position="729"/>
        <end position="794"/>
    </location>
</feature>
<dbReference type="GO" id="GO:0043139">
    <property type="term" value="F:5'-3' DNA helicase activity"/>
    <property type="evidence" value="ECO:0007669"/>
    <property type="project" value="TreeGrafter"/>
</dbReference>
<proteinExistence type="inferred from homology"/>
<dbReference type="SUPFAM" id="SSF52540">
    <property type="entry name" value="P-loop containing nucleoside triphosphate hydrolases"/>
    <property type="match status" value="1"/>
</dbReference>
<evidence type="ECO:0000256" key="5">
    <source>
        <dbReference type="ARBA" id="ARBA00022840"/>
    </source>
</evidence>
<keyword evidence="3" id="KW-0378">Hydrolase</keyword>
<feature type="region of interest" description="Disordered" evidence="7">
    <location>
        <begin position="1"/>
        <end position="28"/>
    </location>
</feature>
<reference evidence="11" key="1">
    <citation type="submission" date="2018-09" db="EMBL/GenBank/DDBJ databases">
        <authorList>
            <person name="Livingstone P.G."/>
            <person name="Whitworth D.E."/>
        </authorList>
    </citation>
    <scope>NUCLEOTIDE SEQUENCE [LARGE SCALE GENOMIC DNA]</scope>
    <source>
        <strain evidence="11">CA054A</strain>
    </source>
</reference>
<evidence type="ECO:0008006" key="12">
    <source>
        <dbReference type="Google" id="ProtNLM"/>
    </source>
</evidence>
<evidence type="ECO:0000259" key="8">
    <source>
        <dbReference type="Pfam" id="PF13086"/>
    </source>
</evidence>
<dbReference type="PANTHER" id="PTHR43788">
    <property type="entry name" value="DNA2/NAM7 HELICASE FAMILY MEMBER"/>
    <property type="match status" value="1"/>
</dbReference>
<dbReference type="InterPro" id="IPR041679">
    <property type="entry name" value="DNA2/NAM7-like_C"/>
</dbReference>
<dbReference type="Pfam" id="PF13087">
    <property type="entry name" value="AAA_12"/>
    <property type="match status" value="1"/>
</dbReference>
<dbReference type="InterPro" id="IPR041677">
    <property type="entry name" value="DNA2/NAM7_AAA_11"/>
</dbReference>
<dbReference type="EMBL" id="RAVZ01000074">
    <property type="protein sequence ID" value="RKG88961.1"/>
    <property type="molecule type" value="Genomic_DNA"/>
</dbReference>
<dbReference type="Pfam" id="PF13086">
    <property type="entry name" value="AAA_11"/>
    <property type="match status" value="1"/>
</dbReference>
<evidence type="ECO:0000256" key="2">
    <source>
        <dbReference type="ARBA" id="ARBA00022741"/>
    </source>
</evidence>
<feature type="region of interest" description="Disordered" evidence="7">
    <location>
        <begin position="515"/>
        <end position="540"/>
    </location>
</feature>
<accession>A0A3A8JEN1</accession>
<comment type="similarity">
    <text evidence="1">Belongs to the DNA2/NAM7 helicase family.</text>
</comment>
<protein>
    <recommendedName>
        <fullName evidence="12">DNA2/NAM7 helicase-like C-terminal domain-containing protein</fullName>
    </recommendedName>
</protein>
<dbReference type="InterPro" id="IPR050534">
    <property type="entry name" value="Coronavir_polyprotein_1ab"/>
</dbReference>
<evidence type="ECO:0000256" key="1">
    <source>
        <dbReference type="ARBA" id="ARBA00007913"/>
    </source>
</evidence>
<dbReference type="GO" id="GO:0016787">
    <property type="term" value="F:hydrolase activity"/>
    <property type="evidence" value="ECO:0007669"/>
    <property type="project" value="UniProtKB-KW"/>
</dbReference>
<feature type="domain" description="DNA2/NAM7 helicase-like C-terminal" evidence="9">
    <location>
        <begin position="899"/>
        <end position="1014"/>
    </location>
</feature>
<feature type="coiled-coil region" evidence="6">
    <location>
        <begin position="575"/>
        <end position="644"/>
    </location>
</feature>
<dbReference type="GO" id="GO:0005524">
    <property type="term" value="F:ATP binding"/>
    <property type="evidence" value="ECO:0007669"/>
    <property type="project" value="UniProtKB-KW"/>
</dbReference>
<dbReference type="PANTHER" id="PTHR43788:SF8">
    <property type="entry name" value="DNA-BINDING PROTEIN SMUBP-2"/>
    <property type="match status" value="1"/>
</dbReference>
<dbReference type="AlphaFoldDB" id="A0A3A8JEN1"/>
<evidence type="ECO:0000256" key="3">
    <source>
        <dbReference type="ARBA" id="ARBA00022801"/>
    </source>
</evidence>
<comment type="caution">
    <text evidence="10">The sequence shown here is derived from an EMBL/GenBank/DDBJ whole genome shotgun (WGS) entry which is preliminary data.</text>
</comment>
<evidence type="ECO:0000313" key="10">
    <source>
        <dbReference type="EMBL" id="RKG88961.1"/>
    </source>
</evidence>
<evidence type="ECO:0000256" key="7">
    <source>
        <dbReference type="SAM" id="MobiDB-lite"/>
    </source>
</evidence>
<keyword evidence="6" id="KW-0175">Coiled coil</keyword>
<dbReference type="Gene3D" id="3.40.50.300">
    <property type="entry name" value="P-loop containing nucleotide triphosphate hydrolases"/>
    <property type="match status" value="2"/>
</dbReference>
<keyword evidence="5" id="KW-0067">ATP-binding</keyword>
<name>A0A3A8JEN1_9BACT</name>
<evidence type="ECO:0000256" key="6">
    <source>
        <dbReference type="SAM" id="Coils"/>
    </source>
</evidence>
<dbReference type="Proteomes" id="UP000268094">
    <property type="component" value="Unassembled WGS sequence"/>
</dbReference>
<evidence type="ECO:0000259" key="9">
    <source>
        <dbReference type="Pfam" id="PF13087"/>
    </source>
</evidence>
<sequence length="1042" mass="112870">MRPPTFNGVHRMPPIPPLRKQGAPTAVPDTTPERVLEVWTAMEVLSPPAFQHPRELAFGDAGAIASLGPERLPWDTQGTVRSRSGYQVVLGTVKLEAAAAQLLARHADARIAGPPVRGEAPLAVVFLDETGRPRDGGFAAVSSHAWGLPLALRGELATLASWSAVDPTLAEELGARLRRTGPGGEPLPVDWQSLTDAFDWLVRTLGLPPELVRAPAFAVRSSEPLPLNSPFLADLIQARIRIGGQGASRQLLSYLRGLRSEHQTGLVRNDHRSLYYLRDLPPDSRTKFLLDSDAFDGVLAPARTPPARWPEDGRAPLVLMEQAAVNIATLAGDLGGMTGVDALPGTGGTAVLQDVVAALLCARAEALACFDDPASAFTATGARLGSTSEGLELWTLDDSLRGFEMLWVSPNHPPDVGAALPVLKAEASDLGAATSDDGSRNVSPWRLAAAALGDKTPHVALEAPPPGPQEARRQWQTARATFLQTLQESRDLLQRREEVRKRFHAAEKLDRDVAFQESSARRAESEFNDAEAAREQARTRESVAREAVTVAEEKLAEHEAASPSAMQRMLQPQRLRDWTAALARLEQAHQKAARDLLGAQPHLTASENTLAAASSNREEAVRGLATLRVRLAEAQEQVRADRQHLGRRFVDEAFFKQGHEAVQQSMPWLDPTEQGPRDAVFVAAVALHQAFNAVVAKPLRDSLRALRFALREGLPSEHADLLPQLWSSLFLVAPVVSTTFASVGRLLRGMPPESLGWLLVEDAGQAAPQEAVGALLRTRRAVVVGDPQQLRPVVPLPDALTSAVCAARDIDPQRFNAPEASVQTLANAASRYVLGNGRHAGSRTPGIPLWVHRRCAEPMFGVSNTLAYANLMVHARAPAPSRIRDVLGPSAWLDVREDAEGGSVLALLRRLSQAGVEPDVFVITPFETVAEDLRRLVLQSGVLSGWVEQPEAWVQSRVGVVHALPGREAEAVVFVLGASSEAQRKERDWAARQLNLLNATVTRAREQLYVIGNRRLWSEAGVFRVLNEVFSPEGAMFQGPVH</sequence>
<keyword evidence="2" id="KW-0547">Nucleotide-binding</keyword>